<dbReference type="Pfam" id="PF01229">
    <property type="entry name" value="Glyco_hydro_39"/>
    <property type="match status" value="1"/>
</dbReference>
<evidence type="ECO:0000256" key="2">
    <source>
        <dbReference type="ARBA" id="ARBA00022729"/>
    </source>
</evidence>
<dbReference type="AlphaFoldDB" id="A0A5C7GMM9"/>
<dbReference type="SUPFAM" id="SSF51445">
    <property type="entry name" value="(Trans)glycosidases"/>
    <property type="match status" value="1"/>
</dbReference>
<dbReference type="Pfam" id="PF18962">
    <property type="entry name" value="Por_Secre_tail"/>
    <property type="match status" value="1"/>
</dbReference>
<keyword evidence="4" id="KW-0326">Glycosidase</keyword>
<feature type="domain" description="Secretion system C-terminal sorting" evidence="6">
    <location>
        <begin position="792"/>
        <end position="848"/>
    </location>
</feature>
<name>A0A5C7GMM9_9FLAO</name>
<dbReference type="InterPro" id="IPR044060">
    <property type="entry name" value="Bacterial_rp_domain"/>
</dbReference>
<dbReference type="EMBL" id="VRKQ01000008">
    <property type="protein sequence ID" value="TXG39548.1"/>
    <property type="molecule type" value="Genomic_DNA"/>
</dbReference>
<feature type="domain" description="Glycosyl hydrolases family 39 N-terminal catalytic" evidence="5">
    <location>
        <begin position="162"/>
        <end position="287"/>
    </location>
</feature>
<keyword evidence="9" id="KW-1185">Reference proteome</keyword>
<dbReference type="GO" id="GO:0016798">
    <property type="term" value="F:hydrolase activity, acting on glycosyl bonds"/>
    <property type="evidence" value="ECO:0007669"/>
    <property type="project" value="UniProtKB-KW"/>
</dbReference>
<comment type="similarity">
    <text evidence="1">Belongs to the glycosyl hydrolase 39 family.</text>
</comment>
<accession>A0A5C7GMM9</accession>
<keyword evidence="3" id="KW-0378">Hydrolase</keyword>
<evidence type="ECO:0000259" key="5">
    <source>
        <dbReference type="Pfam" id="PF01229"/>
    </source>
</evidence>
<dbReference type="InterPro" id="IPR026444">
    <property type="entry name" value="Secre_tail"/>
</dbReference>
<dbReference type="InterPro" id="IPR017853">
    <property type="entry name" value="GH"/>
</dbReference>
<feature type="domain" description="Bacterial repeat" evidence="7">
    <location>
        <begin position="711"/>
        <end position="776"/>
    </location>
</feature>
<sequence>MSNRIEIIKGFPFIVLIFSLMSIEAQVTLSTDFSDDTKKNEPLHNIWSIANRISPKNGSNIRPGLKMNTIRMIGGIKKVVNGQNVKDLDFDTCLYDSINNQYVYRFDPLIDRLNKIVNSQTEIHQIVLDQPPWAFQHGYTFIPEGTRDNINFREDEQISTYGNSLPPANKQAYHDYIKALMTKLVETYGEEKVLSWRFRVGSEIETPDHWFGTKQDFIEHFENTEKAVRAVLPNAVVGLHTRAPDFLYKNGTILNYKGEPFASFASSLIEYCADNNVRYDFWGVSSYVVIGNSDLRNMQGKYDKLFADLVNHPKWNANATIDLMEYNTVTTMNGADGKGTIPAETSHAEIVELYFSNIFYKNKDKGLDLAYRWNNRTGSQEAPGISALNSMNDKIHYSTTISGTPQTSTNDLDAIFSRKENAKEFDVLIYNYNNNSIDYKNSENINVTFASELSEGETLYYRSIAYGKENNKLQNFLINNSGYVKSGFDEKGDPNRILTEAGLAAYEAYENPNPHAYGEWKSITTTARNDGESGSVISVDTELPSFAFEKIEFRTEDFFFKTIAPATVVWTTSEDFAPWTAVTAGINVNTDDDKLTLNYSSGFALPMAAITGLNINSDLYETLQLVVRNNTEDTSLQMAANIPGAEFATGRKKITIPNDNEWHTINVDLTNWSHWAGIITEFKVYERVNTGSIVFDRIEFIPKGDVEVFDVILNKEGNGLLNYSSGTSYGGQQFDLNAIAEQGWIFQGWTGDIVSTENPLTITVNSNLNITATFVQDGLSVDENKLNNAFTVFPNPSSNGLFTIKSNSKELWEVYSLTGVKVLSGKGKTVDISRFSNGIYIIKMDNAFKKVLFN</sequence>
<evidence type="ECO:0000259" key="7">
    <source>
        <dbReference type="Pfam" id="PF18998"/>
    </source>
</evidence>
<dbReference type="Proteomes" id="UP000321080">
    <property type="component" value="Unassembled WGS sequence"/>
</dbReference>
<comment type="caution">
    <text evidence="8">The sequence shown here is derived from an EMBL/GenBank/DDBJ whole genome shotgun (WGS) entry which is preliminary data.</text>
</comment>
<gene>
    <name evidence="8" type="ORF">FUA22_06675</name>
</gene>
<dbReference type="Pfam" id="PF18998">
    <property type="entry name" value="Flg_new_2"/>
    <property type="match status" value="1"/>
</dbReference>
<dbReference type="NCBIfam" id="TIGR04183">
    <property type="entry name" value="Por_Secre_tail"/>
    <property type="match status" value="1"/>
</dbReference>
<evidence type="ECO:0000256" key="4">
    <source>
        <dbReference type="ARBA" id="ARBA00023295"/>
    </source>
</evidence>
<dbReference type="InterPro" id="IPR049166">
    <property type="entry name" value="GH39_cat"/>
</dbReference>
<evidence type="ECO:0000256" key="3">
    <source>
        <dbReference type="ARBA" id="ARBA00022801"/>
    </source>
</evidence>
<evidence type="ECO:0000259" key="6">
    <source>
        <dbReference type="Pfam" id="PF18962"/>
    </source>
</evidence>
<proteinExistence type="inferred from homology"/>
<organism evidence="8 9">
    <name type="scientific">Seonamhaeicola maritimus</name>
    <dbReference type="NCBI Taxonomy" id="2591822"/>
    <lineage>
        <taxon>Bacteria</taxon>
        <taxon>Pseudomonadati</taxon>
        <taxon>Bacteroidota</taxon>
        <taxon>Flavobacteriia</taxon>
        <taxon>Flavobacteriales</taxon>
        <taxon>Flavobacteriaceae</taxon>
    </lineage>
</organism>
<reference evidence="8 9" key="1">
    <citation type="submission" date="2019-08" db="EMBL/GenBank/DDBJ databases">
        <title>Seonamhaeicola sediminis sp. nov., isolated from marine sediment.</title>
        <authorList>
            <person name="Cao W.R."/>
        </authorList>
    </citation>
    <scope>NUCLEOTIDE SEQUENCE [LARGE SCALE GENOMIC DNA]</scope>
    <source>
        <strain evidence="8 9">1505</strain>
    </source>
</reference>
<keyword evidence="2" id="KW-0732">Signal</keyword>
<evidence type="ECO:0000313" key="8">
    <source>
        <dbReference type="EMBL" id="TXG39548.1"/>
    </source>
</evidence>
<evidence type="ECO:0000313" key="9">
    <source>
        <dbReference type="Proteomes" id="UP000321080"/>
    </source>
</evidence>
<evidence type="ECO:0000256" key="1">
    <source>
        <dbReference type="ARBA" id="ARBA00008875"/>
    </source>
</evidence>
<dbReference type="OrthoDB" id="9776971at2"/>
<protein>
    <submittedName>
        <fullName evidence="8">T9SS type A sorting domain-containing protein</fullName>
    </submittedName>
</protein>
<dbReference type="Gene3D" id="3.20.20.80">
    <property type="entry name" value="Glycosidases"/>
    <property type="match status" value="1"/>
</dbReference>